<evidence type="ECO:0000256" key="1">
    <source>
        <dbReference type="ARBA" id="ARBA00001946"/>
    </source>
</evidence>
<comment type="cofactor">
    <cofactor evidence="1">
        <name>Mg(2+)</name>
        <dbReference type="ChEBI" id="CHEBI:18420"/>
    </cofactor>
</comment>
<sequence length="412" mass="43578">MNDALDRRLADADASLLERYPGERGRRQPVHTVYIPADRVHAGIARAWGDQALEILGEAAPDAAALATATGLAEDMVADCLPRVLDKLRTEPVEDLRIDLEDGYGARSDAEEDGHVREAAAALCADLAAGAAPPYVGIRMKGMEAAGRHRGLRSLALFIGTVLEGAGDLPDGFVLTLPKITSVEQVTAMVWVTEQLESRFGLDAGRLGFELQIETPQSVLAPDGTAAVARMVHAGAGRVTALHYGTYDYSAACGVTAAYQSMAHPVADHAKAVMQLAAAGTGVWLSDGSTNVLPVGTPVEVHAAWRLHAGLVRRSLERAFYQGWDMHPHQLPTRYLATYAFYREAFAPAADRLRAYLGALDSGVQDEPATAQALSAALVRGLRCGALGETEVEKAAGAGVDTLTALAARRVG</sequence>
<organism evidence="4 5">
    <name type="scientific">Nocardiopsis gilva YIM 90087</name>
    <dbReference type="NCBI Taxonomy" id="1235441"/>
    <lineage>
        <taxon>Bacteria</taxon>
        <taxon>Bacillati</taxon>
        <taxon>Actinomycetota</taxon>
        <taxon>Actinomycetes</taxon>
        <taxon>Streptosporangiales</taxon>
        <taxon>Nocardiopsidaceae</taxon>
        <taxon>Nocardiopsis</taxon>
    </lineage>
</organism>
<dbReference type="GO" id="GO:0006107">
    <property type="term" value="P:oxaloacetate metabolic process"/>
    <property type="evidence" value="ECO:0007669"/>
    <property type="project" value="TreeGrafter"/>
</dbReference>
<dbReference type="InterPro" id="IPR040442">
    <property type="entry name" value="Pyrv_kinase-like_dom_sf"/>
</dbReference>
<dbReference type="InterPro" id="IPR015813">
    <property type="entry name" value="Pyrv/PenolPyrv_kinase-like_dom"/>
</dbReference>
<dbReference type="Proteomes" id="UP000215005">
    <property type="component" value="Chromosome"/>
</dbReference>
<dbReference type="SUPFAM" id="SSF51621">
    <property type="entry name" value="Phosphoenolpyruvate/pyruvate domain"/>
    <property type="match status" value="1"/>
</dbReference>
<protein>
    <submittedName>
        <fullName evidence="4">Aldolase</fullName>
    </submittedName>
</protein>
<keyword evidence="5" id="KW-1185">Reference proteome</keyword>
<dbReference type="AlphaFoldDB" id="A0A223SE10"/>
<keyword evidence="2" id="KW-0479">Metal-binding</keyword>
<dbReference type="Pfam" id="PF22484">
    <property type="entry name" value="DUF6986"/>
    <property type="match status" value="1"/>
</dbReference>
<evidence type="ECO:0000313" key="5">
    <source>
        <dbReference type="Proteomes" id="UP000215005"/>
    </source>
</evidence>
<evidence type="ECO:0000256" key="3">
    <source>
        <dbReference type="ARBA" id="ARBA00022842"/>
    </source>
</evidence>
<dbReference type="PANTHER" id="PTHR32308:SF10">
    <property type="entry name" value="CITRATE LYASE SUBUNIT BETA"/>
    <property type="match status" value="1"/>
</dbReference>
<dbReference type="GO" id="GO:0000287">
    <property type="term" value="F:magnesium ion binding"/>
    <property type="evidence" value="ECO:0007669"/>
    <property type="project" value="TreeGrafter"/>
</dbReference>
<gene>
    <name evidence="4" type="ORF">CDO52_20195</name>
</gene>
<evidence type="ECO:0000256" key="2">
    <source>
        <dbReference type="ARBA" id="ARBA00022723"/>
    </source>
</evidence>
<dbReference type="KEGG" id="ngv:CDO52_20195"/>
<dbReference type="GO" id="GO:0003824">
    <property type="term" value="F:catalytic activity"/>
    <property type="evidence" value="ECO:0007669"/>
    <property type="project" value="InterPro"/>
</dbReference>
<proteinExistence type="predicted"/>
<accession>A0A223SE10</accession>
<dbReference type="Gene3D" id="3.20.20.60">
    <property type="entry name" value="Phosphoenolpyruvate-binding domains"/>
    <property type="match status" value="1"/>
</dbReference>
<keyword evidence="3" id="KW-0460">Magnesium</keyword>
<evidence type="ECO:0000313" key="4">
    <source>
        <dbReference type="EMBL" id="ASU86337.1"/>
    </source>
</evidence>
<dbReference type="PANTHER" id="PTHR32308">
    <property type="entry name" value="LYASE BETA SUBUNIT, PUTATIVE (AFU_ORTHOLOGUE AFUA_4G13030)-RELATED"/>
    <property type="match status" value="1"/>
</dbReference>
<dbReference type="InterPro" id="IPR054255">
    <property type="entry name" value="DUF6986"/>
</dbReference>
<dbReference type="EMBL" id="CP022753">
    <property type="protein sequence ID" value="ASU86337.1"/>
    <property type="molecule type" value="Genomic_DNA"/>
</dbReference>
<name>A0A223SE10_9ACTN</name>
<reference evidence="4 5" key="1">
    <citation type="submission" date="2017-08" db="EMBL/GenBank/DDBJ databases">
        <title>The complete genome sequence of Nocardiopsis gilva YIM 90087.</title>
        <authorList>
            <person name="Yin M."/>
            <person name="Tang S."/>
        </authorList>
    </citation>
    <scope>NUCLEOTIDE SEQUENCE [LARGE SCALE GENOMIC DNA]</scope>
    <source>
        <strain evidence="4 5">YIM 90087</strain>
    </source>
</reference>